<accession>A0AA41Z1U9</accession>
<dbReference type="AlphaFoldDB" id="A0AA41Z1U9"/>
<reference evidence="6" key="1">
    <citation type="submission" date="2022-05" db="EMBL/GenBank/DDBJ databases">
        <authorList>
            <person name="Pankratov T."/>
        </authorList>
    </citation>
    <scope>NUCLEOTIDE SEQUENCE</scope>
    <source>
        <strain evidence="6">BP6-180914</strain>
    </source>
</reference>
<dbReference type="PANTHER" id="PTHR33337">
    <property type="entry name" value="GFA DOMAIN-CONTAINING PROTEIN"/>
    <property type="match status" value="1"/>
</dbReference>
<evidence type="ECO:0000256" key="2">
    <source>
        <dbReference type="ARBA" id="ARBA00022723"/>
    </source>
</evidence>
<dbReference type="RefSeq" id="WP_282587674.1">
    <property type="nucleotide sequence ID" value="NZ_JAMOIM010000024.1"/>
</dbReference>
<evidence type="ECO:0000313" key="7">
    <source>
        <dbReference type="Proteomes" id="UP001165667"/>
    </source>
</evidence>
<dbReference type="PANTHER" id="PTHR33337:SF40">
    <property type="entry name" value="CENP-V_GFA DOMAIN-CONTAINING PROTEIN-RELATED"/>
    <property type="match status" value="1"/>
</dbReference>
<dbReference type="GO" id="GO:0016846">
    <property type="term" value="F:carbon-sulfur lyase activity"/>
    <property type="evidence" value="ECO:0007669"/>
    <property type="project" value="InterPro"/>
</dbReference>
<dbReference type="Gene3D" id="3.90.1590.10">
    <property type="entry name" value="glutathione-dependent formaldehyde- activating enzyme (gfa)"/>
    <property type="match status" value="1"/>
</dbReference>
<comment type="similarity">
    <text evidence="1">Belongs to the Gfa family.</text>
</comment>
<evidence type="ECO:0000256" key="1">
    <source>
        <dbReference type="ARBA" id="ARBA00005495"/>
    </source>
</evidence>
<dbReference type="SUPFAM" id="SSF51316">
    <property type="entry name" value="Mss4-like"/>
    <property type="match status" value="1"/>
</dbReference>
<feature type="domain" description="CENP-V/GFA" evidence="5">
    <location>
        <begin position="3"/>
        <end position="120"/>
    </location>
</feature>
<dbReference type="InterPro" id="IPR006913">
    <property type="entry name" value="CENP-V/GFA"/>
</dbReference>
<dbReference type="Proteomes" id="UP001165667">
    <property type="component" value="Unassembled WGS sequence"/>
</dbReference>
<protein>
    <submittedName>
        <fullName evidence="6">GFA family protein</fullName>
    </submittedName>
</protein>
<organism evidence="6 7">
    <name type="scientific">Lichenifustis flavocetrariae</name>
    <dbReference type="NCBI Taxonomy" id="2949735"/>
    <lineage>
        <taxon>Bacteria</taxon>
        <taxon>Pseudomonadati</taxon>
        <taxon>Pseudomonadota</taxon>
        <taxon>Alphaproteobacteria</taxon>
        <taxon>Hyphomicrobiales</taxon>
        <taxon>Lichenihabitantaceae</taxon>
        <taxon>Lichenifustis</taxon>
    </lineage>
</organism>
<dbReference type="GO" id="GO:0046872">
    <property type="term" value="F:metal ion binding"/>
    <property type="evidence" value="ECO:0007669"/>
    <property type="project" value="UniProtKB-KW"/>
</dbReference>
<keyword evidence="7" id="KW-1185">Reference proteome</keyword>
<gene>
    <name evidence="6" type="ORF">M8523_25230</name>
</gene>
<evidence type="ECO:0000313" key="6">
    <source>
        <dbReference type="EMBL" id="MCW6511295.1"/>
    </source>
</evidence>
<sequence length="134" mass="14125">MSFKGHCLCGAVHYEACIPAVFMGNCYCVDCRRESGSGHITAVAVPDSTLTITGETKEFIKPADSGQSIRNTFCPICATTLFTHPSGLPGLALIRAGTLDNADQVAPQVNMYVACAPAWDKPVVGLQDFPGMAS</sequence>
<evidence type="ECO:0000259" key="5">
    <source>
        <dbReference type="PROSITE" id="PS51891"/>
    </source>
</evidence>
<keyword evidence="4" id="KW-0456">Lyase</keyword>
<keyword evidence="3" id="KW-0862">Zinc</keyword>
<evidence type="ECO:0000256" key="4">
    <source>
        <dbReference type="ARBA" id="ARBA00023239"/>
    </source>
</evidence>
<comment type="caution">
    <text evidence="6">The sequence shown here is derived from an EMBL/GenBank/DDBJ whole genome shotgun (WGS) entry which is preliminary data.</text>
</comment>
<dbReference type="InterPro" id="IPR011057">
    <property type="entry name" value="Mss4-like_sf"/>
</dbReference>
<dbReference type="PROSITE" id="PS51891">
    <property type="entry name" value="CENP_V_GFA"/>
    <property type="match status" value="1"/>
</dbReference>
<name>A0AA41Z1U9_9HYPH</name>
<proteinExistence type="inferred from homology"/>
<evidence type="ECO:0000256" key="3">
    <source>
        <dbReference type="ARBA" id="ARBA00022833"/>
    </source>
</evidence>
<keyword evidence="2" id="KW-0479">Metal-binding</keyword>
<dbReference type="Pfam" id="PF04828">
    <property type="entry name" value="GFA"/>
    <property type="match status" value="1"/>
</dbReference>
<dbReference type="EMBL" id="JAMOIM010000024">
    <property type="protein sequence ID" value="MCW6511295.1"/>
    <property type="molecule type" value="Genomic_DNA"/>
</dbReference>